<dbReference type="AlphaFoldDB" id="A0A7D5SAV6"/>
<dbReference type="InterPro" id="IPR013767">
    <property type="entry name" value="PAS_fold"/>
</dbReference>
<dbReference type="Pfam" id="PF00072">
    <property type="entry name" value="Response_reg"/>
    <property type="match status" value="1"/>
</dbReference>
<evidence type="ECO:0000313" key="25">
    <source>
        <dbReference type="Proteomes" id="UP000509684"/>
    </source>
</evidence>
<evidence type="ECO:0000256" key="5">
    <source>
        <dbReference type="ARBA" id="ARBA00022519"/>
    </source>
</evidence>
<dbReference type="InterPro" id="IPR001789">
    <property type="entry name" value="Sig_transdc_resp-reg_receiver"/>
</dbReference>
<dbReference type="InterPro" id="IPR000700">
    <property type="entry name" value="PAS-assoc_C"/>
</dbReference>
<comment type="subcellular location">
    <subcellularLocation>
        <location evidence="2">Cell inner membrane</location>
        <topology evidence="2">Multi-pass membrane protein</topology>
    </subcellularLocation>
</comment>
<dbReference type="InterPro" id="IPR001610">
    <property type="entry name" value="PAC"/>
</dbReference>
<feature type="domain" description="PAS" evidence="21">
    <location>
        <begin position="245"/>
        <end position="303"/>
    </location>
</feature>
<name>A0A7D5SAV6_9PROT</name>
<dbReference type="KEGG" id="acog:HWD57_22135"/>
<dbReference type="EMBL" id="CP058708">
    <property type="protein sequence ID" value="QLH52176.1"/>
    <property type="molecule type" value="Genomic_DNA"/>
</dbReference>
<keyword evidence="9" id="KW-0418">Kinase</keyword>
<dbReference type="InterPro" id="IPR000014">
    <property type="entry name" value="PAS"/>
</dbReference>
<dbReference type="PROSITE" id="PS50112">
    <property type="entry name" value="PAS"/>
    <property type="match status" value="2"/>
</dbReference>
<evidence type="ECO:0000259" key="22">
    <source>
        <dbReference type="PROSITE" id="PS50113"/>
    </source>
</evidence>
<evidence type="ECO:0000256" key="18">
    <source>
        <dbReference type="SAM" id="Phobius"/>
    </source>
</evidence>
<dbReference type="InterPro" id="IPR036641">
    <property type="entry name" value="HPT_dom_sf"/>
</dbReference>
<dbReference type="Gene3D" id="3.30.450.20">
    <property type="entry name" value="PAS domain"/>
    <property type="match status" value="3"/>
</dbReference>
<keyword evidence="6 17" id="KW-0597">Phosphoprotein</keyword>
<dbReference type="CDD" id="cd16922">
    <property type="entry name" value="HATPase_EvgS-ArcB-TorS-like"/>
    <property type="match status" value="1"/>
</dbReference>
<evidence type="ECO:0000256" key="15">
    <source>
        <dbReference type="ARBA" id="ARBA00070152"/>
    </source>
</evidence>
<keyword evidence="7" id="KW-0808">Transferase</keyword>
<feature type="domain" description="PAC" evidence="22">
    <location>
        <begin position="564"/>
        <end position="618"/>
    </location>
</feature>
<feature type="domain" description="PAS" evidence="21">
    <location>
        <begin position="493"/>
        <end position="539"/>
    </location>
</feature>
<dbReference type="PROSITE" id="PS50894">
    <property type="entry name" value="HPT"/>
    <property type="match status" value="1"/>
</dbReference>
<dbReference type="Pfam" id="PF11845">
    <property type="entry name" value="Tll0287-like"/>
    <property type="match status" value="1"/>
</dbReference>
<accession>A0A7D5SAV6</accession>
<dbReference type="Gene3D" id="3.30.565.10">
    <property type="entry name" value="Histidine kinase-like ATPase, C-terminal domain"/>
    <property type="match status" value="1"/>
</dbReference>
<dbReference type="InterPro" id="IPR021796">
    <property type="entry name" value="Tll0287-like_dom"/>
</dbReference>
<evidence type="ECO:0000256" key="6">
    <source>
        <dbReference type="ARBA" id="ARBA00022553"/>
    </source>
</evidence>
<comment type="catalytic activity">
    <reaction evidence="1">
        <text>ATP + protein L-histidine = ADP + protein N-phospho-L-histidine.</text>
        <dbReference type="EC" id="2.7.13.3"/>
    </reaction>
</comment>
<evidence type="ECO:0000256" key="2">
    <source>
        <dbReference type="ARBA" id="ARBA00004429"/>
    </source>
</evidence>
<proteinExistence type="predicted"/>
<dbReference type="Pfam" id="PF08447">
    <property type="entry name" value="PAS_3"/>
    <property type="match status" value="1"/>
</dbReference>
<dbReference type="GO" id="GO:0005886">
    <property type="term" value="C:plasma membrane"/>
    <property type="evidence" value="ECO:0007669"/>
    <property type="project" value="UniProtKB-SubCell"/>
</dbReference>
<dbReference type="PROSITE" id="PS50109">
    <property type="entry name" value="HIS_KIN"/>
    <property type="match status" value="1"/>
</dbReference>
<dbReference type="Gene3D" id="3.40.50.2300">
    <property type="match status" value="1"/>
</dbReference>
<evidence type="ECO:0000259" key="19">
    <source>
        <dbReference type="PROSITE" id="PS50109"/>
    </source>
</evidence>
<dbReference type="InterPro" id="IPR011006">
    <property type="entry name" value="CheY-like_superfamily"/>
</dbReference>
<feature type="transmembrane region" description="Helical" evidence="18">
    <location>
        <begin position="12"/>
        <end position="34"/>
    </location>
</feature>
<dbReference type="SMART" id="SM00086">
    <property type="entry name" value="PAC"/>
    <property type="match status" value="3"/>
</dbReference>
<feature type="domain" description="HPt" evidence="23">
    <location>
        <begin position="1065"/>
        <end position="1172"/>
    </location>
</feature>
<dbReference type="Gene3D" id="1.20.120.160">
    <property type="entry name" value="HPT domain"/>
    <property type="match status" value="1"/>
</dbReference>
<dbReference type="SUPFAM" id="SSF55874">
    <property type="entry name" value="ATPase domain of HSP90 chaperone/DNA topoisomerase II/histidine kinase"/>
    <property type="match status" value="1"/>
</dbReference>
<dbReference type="InterPro" id="IPR036097">
    <property type="entry name" value="HisK_dim/P_sf"/>
</dbReference>
<keyword evidence="8 18" id="KW-0812">Transmembrane</keyword>
<dbReference type="InterPro" id="IPR004358">
    <property type="entry name" value="Sig_transdc_His_kin-like_C"/>
</dbReference>
<dbReference type="SUPFAM" id="SSF55785">
    <property type="entry name" value="PYP-like sensor domain (PAS domain)"/>
    <property type="match status" value="3"/>
</dbReference>
<dbReference type="Gene3D" id="1.10.287.130">
    <property type="match status" value="1"/>
</dbReference>
<keyword evidence="10" id="KW-0547">Nucleotide-binding</keyword>
<feature type="domain" description="PAC" evidence="22">
    <location>
        <begin position="320"/>
        <end position="371"/>
    </location>
</feature>
<dbReference type="SMART" id="SM00091">
    <property type="entry name" value="PAS"/>
    <property type="match status" value="3"/>
</dbReference>
<dbReference type="FunFam" id="3.30.565.10:FF:000010">
    <property type="entry name" value="Sensor histidine kinase RcsC"/>
    <property type="match status" value="1"/>
</dbReference>
<feature type="domain" description="Histidine kinase" evidence="19">
    <location>
        <begin position="654"/>
        <end position="875"/>
    </location>
</feature>
<dbReference type="SUPFAM" id="SSF52172">
    <property type="entry name" value="CheY-like"/>
    <property type="match status" value="1"/>
</dbReference>
<evidence type="ECO:0000256" key="14">
    <source>
        <dbReference type="ARBA" id="ARBA00058004"/>
    </source>
</evidence>
<keyword evidence="4" id="KW-1003">Cell membrane</keyword>
<dbReference type="SUPFAM" id="SSF47384">
    <property type="entry name" value="Homodimeric domain of signal transducing histidine kinase"/>
    <property type="match status" value="1"/>
</dbReference>
<dbReference type="InterPro" id="IPR005467">
    <property type="entry name" value="His_kinase_dom"/>
</dbReference>
<feature type="modified residue" description="Phosphohistidine" evidence="16">
    <location>
        <position position="1104"/>
    </location>
</feature>
<evidence type="ECO:0000256" key="8">
    <source>
        <dbReference type="ARBA" id="ARBA00022692"/>
    </source>
</evidence>
<feature type="domain" description="Response regulatory" evidence="20">
    <location>
        <begin position="901"/>
        <end position="1020"/>
    </location>
</feature>
<evidence type="ECO:0000256" key="3">
    <source>
        <dbReference type="ARBA" id="ARBA00012438"/>
    </source>
</evidence>
<evidence type="ECO:0000259" key="23">
    <source>
        <dbReference type="PROSITE" id="PS50894"/>
    </source>
</evidence>
<dbReference type="InterPro" id="IPR008207">
    <property type="entry name" value="Sig_transdc_His_kin_Hpt_dom"/>
</dbReference>
<evidence type="ECO:0000256" key="10">
    <source>
        <dbReference type="ARBA" id="ARBA00022840"/>
    </source>
</evidence>
<reference evidence="24 25" key="1">
    <citation type="journal article" date="2019" name="Microbiome">
        <title>Annotated bacterial chromosomes from frame-shift-corrected long-read metagenomic data.</title>
        <authorList>
            <person name="Arumugam K."/>
            <person name="Bagci C."/>
            <person name="Bessarab I."/>
            <person name="Beier S."/>
            <person name="Buchfink B."/>
            <person name="Gorska A."/>
            <person name="Qiu G."/>
            <person name="Huson D.H."/>
            <person name="Williams R.B.H."/>
        </authorList>
    </citation>
    <scope>NUCLEOTIDE SEQUENCE [LARGE SCALE GENOMIC DNA]</scope>
    <source>
        <strain evidence="24">SSA1</strain>
    </source>
</reference>
<dbReference type="PRINTS" id="PR00344">
    <property type="entry name" value="BCTRLSENSOR"/>
</dbReference>
<dbReference type="InterPro" id="IPR036890">
    <property type="entry name" value="HATPase_C_sf"/>
</dbReference>
<dbReference type="Pfam" id="PF01627">
    <property type="entry name" value="Hpt"/>
    <property type="match status" value="1"/>
</dbReference>
<keyword evidence="11 18" id="KW-1133">Transmembrane helix</keyword>
<evidence type="ECO:0000256" key="7">
    <source>
        <dbReference type="ARBA" id="ARBA00022679"/>
    </source>
</evidence>
<dbReference type="PROSITE" id="PS50113">
    <property type="entry name" value="PAC"/>
    <property type="match status" value="3"/>
</dbReference>
<dbReference type="PROSITE" id="PS50110">
    <property type="entry name" value="RESPONSE_REGULATORY"/>
    <property type="match status" value="1"/>
</dbReference>
<protein>
    <recommendedName>
        <fullName evidence="15">Virulence sensor protein BvgS</fullName>
        <ecNumber evidence="3">2.7.13.3</ecNumber>
    </recommendedName>
</protein>
<sequence>MNTRQWMTGKWLQYRFLLKIGLLLIVAGMAVIFLELANEEAMVEEFVLTRARAHFRDIVLTRRWNAEHGGVYVEKRAGIESNPYLQDPDITATNGKTYTLRNPALMTREISELAARDGDYRFHITSLQLKNPDNAADDWERAALAGFAAGEKERFAMLRSGDGSEFRYMAPLLVETACLRCHQDMDYRVGDVRGGISIRFDITPLLLRQQQHAWITSIAVLLTTAGLFLLARVFASRMSQRMQRLSRRHEELVQSIDGIVWEADARTLQFTFVSSQAERLLGFPVADWAQADFWVAHLHPDDRAWASAYRTSRSEQGLPYDLEYRFVAADGHTIWLHDRVRVIAEDGQPTRLRGLMFDVSREHEQREQTRQLLAEHQTILENALVGITYLKHRRVVSCNRRFEEIFGYGAGELSGQSTECLYASRAIFEAVGERAYADCGAGRSHCEEVLLQHKDGQTFWGVLNGRAIDPAHPHEGSIWIFADISERRAAEEKVHKLLQAVEQSPVSIVITSRGGLIEYVNPRFVQASGYSWHEVIGQNPRLLQSGQTSLQTYREMWDKLLAGGEWRGTLLNRRKNGELFWEEALLSPIVDEHGTITHFLGVKQDVTEQRQIKLQLEEHQEHLEDLVKRRTAELTSALEAAKIADQVKDAFLANVSHELRTPLNAVIGLSALALQGSTDARQRQYLEKVGDAGQTLLSIINDLLDLTRIASGKMRFEAQPFSLRQTAARVFSVISHRAAEKELRLEAQIDERLPERLVGDSLRIEQILLNLLNNSIKFTDTGGIILRIIVEYLDAQRAGLLLEVEDSGIGMSESEIARIYRPFVQADLSITRKYGGSGLGLAICKQLVEGMHGLIEVRSRPGEGTCFGVRLTLALATESDLPDGDKAPEVQALPTHYHDARVLVVDDQPLNREIVFDLLAQVGIVPRFAENGLEAINILSQCGPEAFDLVLMDIQMPVIDGLTATRRVRALPGFATLPIAAMTAHTMEHEKQMYLDEGMNDHLGKPFALPSFFALLARWLAHRAEAPPVPTAPVAGVECGSDGDGELSEIGGLDASAARQRFAGNDARYRYWLREFVGDSADFIARLDALLRDREYAAARQMVHAFKGRVGTLGMTELHDLAAALEQFLRASEAGGETDGTPDSHPDNNYGSAIRPQLVQSIERMRVSLQAALGSGRPVTAAAARPEGPMPPAIAALLPLLEASDGGSAAAIAACLAELPDRDWQAPLQAALAKAEGFDFEAAKQILAEMIRAPT</sequence>
<evidence type="ECO:0000256" key="16">
    <source>
        <dbReference type="PROSITE-ProRule" id="PRU00110"/>
    </source>
</evidence>
<dbReference type="SMART" id="SM00448">
    <property type="entry name" value="REC"/>
    <property type="match status" value="1"/>
</dbReference>
<dbReference type="InterPro" id="IPR035965">
    <property type="entry name" value="PAS-like_dom_sf"/>
</dbReference>
<dbReference type="SMART" id="SM00387">
    <property type="entry name" value="HATPase_c"/>
    <property type="match status" value="1"/>
</dbReference>
<dbReference type="Pfam" id="PF00989">
    <property type="entry name" value="PAS"/>
    <property type="match status" value="1"/>
</dbReference>
<evidence type="ECO:0000256" key="13">
    <source>
        <dbReference type="ARBA" id="ARBA00023136"/>
    </source>
</evidence>
<dbReference type="InterPro" id="IPR013655">
    <property type="entry name" value="PAS_fold_3"/>
</dbReference>
<feature type="transmembrane region" description="Helical" evidence="18">
    <location>
        <begin position="213"/>
        <end position="235"/>
    </location>
</feature>
<feature type="domain" description="PAC" evidence="22">
    <location>
        <begin position="445"/>
        <end position="496"/>
    </location>
</feature>
<evidence type="ECO:0000256" key="4">
    <source>
        <dbReference type="ARBA" id="ARBA00022475"/>
    </source>
</evidence>
<evidence type="ECO:0000259" key="21">
    <source>
        <dbReference type="PROSITE" id="PS50112"/>
    </source>
</evidence>
<evidence type="ECO:0000313" key="24">
    <source>
        <dbReference type="EMBL" id="QLH52176.1"/>
    </source>
</evidence>
<keyword evidence="13 18" id="KW-0472">Membrane</keyword>
<evidence type="ECO:0000256" key="12">
    <source>
        <dbReference type="ARBA" id="ARBA00023012"/>
    </source>
</evidence>
<dbReference type="NCBIfam" id="TIGR00229">
    <property type="entry name" value="sensory_box"/>
    <property type="match status" value="3"/>
</dbReference>
<evidence type="ECO:0000256" key="17">
    <source>
        <dbReference type="PROSITE-ProRule" id="PRU00169"/>
    </source>
</evidence>
<keyword evidence="5" id="KW-0997">Cell inner membrane</keyword>
<dbReference type="Pfam" id="PF00512">
    <property type="entry name" value="HisKA"/>
    <property type="match status" value="1"/>
</dbReference>
<evidence type="ECO:0000256" key="11">
    <source>
        <dbReference type="ARBA" id="ARBA00022989"/>
    </source>
</evidence>
<dbReference type="CDD" id="cd17546">
    <property type="entry name" value="REC_hyHK_CKI1_RcsC-like"/>
    <property type="match status" value="1"/>
</dbReference>
<dbReference type="CDD" id="cd00130">
    <property type="entry name" value="PAS"/>
    <property type="match status" value="3"/>
</dbReference>
<dbReference type="Pfam" id="PF13426">
    <property type="entry name" value="PAS_9"/>
    <property type="match status" value="1"/>
</dbReference>
<dbReference type="SMART" id="SM00388">
    <property type="entry name" value="HisKA"/>
    <property type="match status" value="1"/>
</dbReference>
<dbReference type="Proteomes" id="UP000509684">
    <property type="component" value="Chromosome"/>
</dbReference>
<organism evidence="24 25">
    <name type="scientific">Candidatus Accumulibacter cognatus</name>
    <dbReference type="NCBI Taxonomy" id="2954383"/>
    <lineage>
        <taxon>Bacteria</taxon>
        <taxon>Pseudomonadati</taxon>
        <taxon>Pseudomonadota</taxon>
        <taxon>Betaproteobacteria</taxon>
        <taxon>Candidatus Accumulibacter</taxon>
    </lineage>
</organism>
<dbReference type="GO" id="GO:0000155">
    <property type="term" value="F:phosphorelay sensor kinase activity"/>
    <property type="evidence" value="ECO:0007669"/>
    <property type="project" value="InterPro"/>
</dbReference>
<dbReference type="Pfam" id="PF02518">
    <property type="entry name" value="HATPase_c"/>
    <property type="match status" value="1"/>
</dbReference>
<gene>
    <name evidence="24" type="ORF">HWD57_22135</name>
</gene>
<keyword evidence="10" id="KW-0067">ATP-binding</keyword>
<dbReference type="EC" id="2.7.13.3" evidence="3"/>
<dbReference type="InterPro" id="IPR003661">
    <property type="entry name" value="HisK_dim/P_dom"/>
</dbReference>
<dbReference type="CDD" id="cd00082">
    <property type="entry name" value="HisKA"/>
    <property type="match status" value="1"/>
</dbReference>
<dbReference type="SUPFAM" id="SSF47226">
    <property type="entry name" value="Histidine-containing phosphotransfer domain, HPT domain"/>
    <property type="match status" value="1"/>
</dbReference>
<evidence type="ECO:0000256" key="9">
    <source>
        <dbReference type="ARBA" id="ARBA00022777"/>
    </source>
</evidence>
<keyword evidence="12" id="KW-0902">Two-component regulatory system</keyword>
<evidence type="ECO:0000259" key="20">
    <source>
        <dbReference type="PROSITE" id="PS50110"/>
    </source>
</evidence>
<comment type="function">
    <text evidence="14">Member of the two-component regulatory system BvgS/BvgA. Phosphorylates BvgA via a four-step phosphorelay in response to environmental signals.</text>
</comment>
<dbReference type="PANTHER" id="PTHR43047">
    <property type="entry name" value="TWO-COMPONENT HISTIDINE PROTEIN KINASE"/>
    <property type="match status" value="1"/>
</dbReference>
<dbReference type="InterPro" id="IPR003594">
    <property type="entry name" value="HATPase_dom"/>
</dbReference>
<evidence type="ECO:0000256" key="1">
    <source>
        <dbReference type="ARBA" id="ARBA00000085"/>
    </source>
</evidence>
<feature type="modified residue" description="4-aspartylphosphate" evidence="17">
    <location>
        <position position="953"/>
    </location>
</feature>